<dbReference type="Proteomes" id="UP001595978">
    <property type="component" value="Unassembled WGS sequence"/>
</dbReference>
<evidence type="ECO:0000313" key="2">
    <source>
        <dbReference type="Proteomes" id="UP001595978"/>
    </source>
</evidence>
<proteinExistence type="predicted"/>
<gene>
    <name evidence="1" type="ORF">ACFPOH_01710</name>
</gene>
<dbReference type="EMBL" id="JBHSNQ010000018">
    <property type="protein sequence ID" value="MFC5540512.1"/>
    <property type="molecule type" value="Genomic_DNA"/>
</dbReference>
<organism evidence="1 2">
    <name type="scientific">Ureibacillus suwonensis</name>
    <dbReference type="NCBI Taxonomy" id="313007"/>
    <lineage>
        <taxon>Bacteria</taxon>
        <taxon>Bacillati</taxon>
        <taxon>Bacillota</taxon>
        <taxon>Bacilli</taxon>
        <taxon>Bacillales</taxon>
        <taxon>Caryophanaceae</taxon>
        <taxon>Ureibacillus</taxon>
    </lineage>
</organism>
<evidence type="ECO:0000313" key="1">
    <source>
        <dbReference type="EMBL" id="MFC5540512.1"/>
    </source>
</evidence>
<comment type="caution">
    <text evidence="1">The sequence shown here is derived from an EMBL/GenBank/DDBJ whole genome shotgun (WGS) entry which is preliminary data.</text>
</comment>
<name>A0ABW0R8U4_9BACL</name>
<keyword evidence="2" id="KW-1185">Reference proteome</keyword>
<reference evidence="2" key="1">
    <citation type="journal article" date="2019" name="Int. J. Syst. Evol. Microbiol.">
        <title>The Global Catalogue of Microorganisms (GCM) 10K type strain sequencing project: providing services to taxonomists for standard genome sequencing and annotation.</title>
        <authorList>
            <consortium name="The Broad Institute Genomics Platform"/>
            <consortium name="The Broad Institute Genome Sequencing Center for Infectious Disease"/>
            <person name="Wu L."/>
            <person name="Ma J."/>
        </authorList>
    </citation>
    <scope>NUCLEOTIDE SEQUENCE [LARGE SCALE GENOMIC DNA]</scope>
    <source>
        <strain evidence="2">CCUG 56331</strain>
    </source>
</reference>
<dbReference type="RefSeq" id="WP_390308701.1">
    <property type="nucleotide sequence ID" value="NZ_JBHSNQ010000018.1"/>
</dbReference>
<protein>
    <recommendedName>
        <fullName evidence="3">CRISPR-associated protein Csh1</fullName>
    </recommendedName>
</protein>
<sequence>MLLSDIIKIGQPLIESDMSPRERIQLLTDFGKEEVKNFYGNIFIVEINDNRTAFQFKQFQDEPNGPVNLEKAQGIPITLPSGGNPLHAQGIYPIPVYPLYDRHINEFLDEEKTRKYVYDRLIRTIPYMDQKEKIDRLTDQVVNVLKNEAVKYVDENKQLGILVIIDQSLTLYTNQKQENTFLIAVSKLTNLPIYIYSDKIIENIIEARFLEATELGSAKNEISTISNEFSEELVSAYNKGWLWLSPTWDMPRSIYWKKDEWIKGIRLNRSEYEAYYYGTQFLKQIQTPLKSTILKEMFAPVQNVEAKKKMKLESFETICGIPYFTPLTKGRPVEIYEKFKVLKEMKESEEISDSDLHLELLSGIQGKIISELTDEYRLTIIYYSGSLQRGDIHIRGQIEDIVPSVAYELQRIIKKLLKRPFIQIAENLSVPEEQLQQTRFKVSHLPTLLSNAYGPGYIWSTLQAVFHRKPISLKRVTKQTSRRLNELANKEDYWSMRHELLFYLIFLEFYKEYFFRVLNEKEGIDNMEKWEELLESYYEGRLKAKDLNTTEKIGFITGCLLRQFERSYRAKTGKGFVDTRVMRFGSKLTPEMIWKNGLLRVQELQKQWDLGIKENFHHALALVLQGIISLKDSQALTKEKDEFMTMFWSGYLMFQKMIKEEVENVNL</sequence>
<accession>A0ABW0R8U4</accession>
<evidence type="ECO:0008006" key="3">
    <source>
        <dbReference type="Google" id="ProtNLM"/>
    </source>
</evidence>